<reference evidence="11" key="1">
    <citation type="submission" date="2016-12" db="EMBL/GenBank/DDBJ databases">
        <title>Characterization of a gene involved in onjisaponin biosynthesis in Polygala tenuifolia.</title>
        <authorList>
            <person name="Jin M.L."/>
            <person name="Hong C.P."/>
            <person name="Kim O.T."/>
        </authorList>
    </citation>
    <scope>NUCLEOTIDE SEQUENCE</scope>
</reference>
<accession>A0A1Z2WUZ6</accession>
<dbReference type="InterPro" id="IPR002401">
    <property type="entry name" value="Cyt_P450_E_grp-I"/>
</dbReference>
<keyword evidence="7 9" id="KW-0503">Monooxygenase</keyword>
<evidence type="ECO:0000256" key="9">
    <source>
        <dbReference type="RuleBase" id="RU000461"/>
    </source>
</evidence>
<dbReference type="GO" id="GO:0016705">
    <property type="term" value="F:oxidoreductase activity, acting on paired donors, with incorporation or reduction of molecular oxygen"/>
    <property type="evidence" value="ECO:0007669"/>
    <property type="project" value="InterPro"/>
</dbReference>
<dbReference type="GO" id="GO:0005506">
    <property type="term" value="F:iron ion binding"/>
    <property type="evidence" value="ECO:0007669"/>
    <property type="project" value="InterPro"/>
</dbReference>
<dbReference type="AlphaFoldDB" id="A0A1Z2WUZ6"/>
<dbReference type="PANTHER" id="PTHR47955">
    <property type="entry name" value="CYTOCHROME P450 FAMILY 71 PROTEIN"/>
    <property type="match status" value="1"/>
</dbReference>
<name>A0A1Z2WUZ6_9FABA</name>
<comment type="cofactor">
    <cofactor evidence="1 8">
        <name>heme</name>
        <dbReference type="ChEBI" id="CHEBI:30413"/>
    </cofactor>
</comment>
<evidence type="ECO:0000256" key="1">
    <source>
        <dbReference type="ARBA" id="ARBA00001971"/>
    </source>
</evidence>
<dbReference type="PRINTS" id="PR00385">
    <property type="entry name" value="P450"/>
</dbReference>
<evidence type="ECO:0000256" key="3">
    <source>
        <dbReference type="ARBA" id="ARBA00022617"/>
    </source>
</evidence>
<dbReference type="PRINTS" id="PR00463">
    <property type="entry name" value="EP450I"/>
</dbReference>
<dbReference type="PROSITE" id="PS00086">
    <property type="entry name" value="CYTOCHROME_P450"/>
    <property type="match status" value="1"/>
</dbReference>
<evidence type="ECO:0000256" key="8">
    <source>
        <dbReference type="PIRSR" id="PIRSR602401-1"/>
    </source>
</evidence>
<evidence type="ECO:0000256" key="10">
    <source>
        <dbReference type="SAM" id="SignalP"/>
    </source>
</evidence>
<keyword evidence="5 9" id="KW-0560">Oxidoreductase</keyword>
<dbReference type="GO" id="GO:0004497">
    <property type="term" value="F:monooxygenase activity"/>
    <property type="evidence" value="ECO:0007669"/>
    <property type="project" value="UniProtKB-KW"/>
</dbReference>
<dbReference type="Pfam" id="PF00067">
    <property type="entry name" value="p450"/>
    <property type="match status" value="1"/>
</dbReference>
<dbReference type="PANTHER" id="PTHR47955:SF19">
    <property type="entry name" value="CYTOCHROME P450 71A9-LIKE ISOFORM X1"/>
    <property type="match status" value="1"/>
</dbReference>
<sequence length="506" mass="57006">MSFFLSLLCLSLLLITLLLMRKKKTEKHVIHLPPSPPNMPVIGNLHQIGAVPHRSLWRLSKKYGPVIMLKLGKVPTVIISSAEAAKEVLKVHDLECCGRPSLAGPGKLSYNYLDMAFAPYGDYWRAIRKVCAIELFSAKRVQSFRSTREEEVTSMIDSISKSSLAATPIDLSKMLFNHSASITCRASFGKGFQGSEMDGAEFQDLIHEAFAMLGSFSAVDFFPYVGWIVDRLTGLHDRLEKIFYKFDIFYQKVIDDHLKVRRREKQMEDIIDILLNLKIDQAGSDDAVPITHNHIKAILMNIFLGGVDTTALSVEWAMAELVRNPRVMAKAQQEIRSRIGDKQKVDEEDIEQLNYLKMVVKETLRLHPPATLLLPRETLSAVKINGYDIPEKSRIQINVWAIGRDPDLWESPEEFMPERFEDSPIDFKGRHFELLPFGAGRRGCPGLALGVTMIESTLANLLHCFDWKYPPGVEDIDMDEVAGLSVHKKTALVLVPTSRDACSKGE</sequence>
<feature type="signal peptide" evidence="10">
    <location>
        <begin position="1"/>
        <end position="25"/>
    </location>
</feature>
<dbReference type="EMBL" id="KY385294">
    <property type="protein sequence ID" value="ASB17938.1"/>
    <property type="molecule type" value="mRNA"/>
</dbReference>
<dbReference type="FunFam" id="1.10.630.10:FF:000011">
    <property type="entry name" value="Cytochrome P450 83B1"/>
    <property type="match status" value="1"/>
</dbReference>
<evidence type="ECO:0000256" key="4">
    <source>
        <dbReference type="ARBA" id="ARBA00022723"/>
    </source>
</evidence>
<keyword evidence="3 8" id="KW-0349">Heme</keyword>
<dbReference type="CDD" id="cd11072">
    <property type="entry name" value="CYP71-like"/>
    <property type="match status" value="1"/>
</dbReference>
<comment type="similarity">
    <text evidence="2 9">Belongs to the cytochrome P450 family.</text>
</comment>
<evidence type="ECO:0000256" key="6">
    <source>
        <dbReference type="ARBA" id="ARBA00023004"/>
    </source>
</evidence>
<dbReference type="InterPro" id="IPR017972">
    <property type="entry name" value="Cyt_P450_CS"/>
</dbReference>
<proteinExistence type="evidence at transcript level"/>
<dbReference type="InterPro" id="IPR036396">
    <property type="entry name" value="Cyt_P450_sf"/>
</dbReference>
<keyword evidence="6 8" id="KW-0408">Iron</keyword>
<feature type="chain" id="PRO_5013119916" evidence="10">
    <location>
        <begin position="26"/>
        <end position="506"/>
    </location>
</feature>
<evidence type="ECO:0000313" key="11">
    <source>
        <dbReference type="EMBL" id="ASB17938.1"/>
    </source>
</evidence>
<evidence type="ECO:0000256" key="2">
    <source>
        <dbReference type="ARBA" id="ARBA00010617"/>
    </source>
</evidence>
<protein>
    <submittedName>
        <fullName evidence="11">Cytochrome P450 CYP71B101</fullName>
    </submittedName>
</protein>
<keyword evidence="10" id="KW-0732">Signal</keyword>
<dbReference type="InterPro" id="IPR001128">
    <property type="entry name" value="Cyt_P450"/>
</dbReference>
<organism evidence="11">
    <name type="scientific">Polygala tenuifolia</name>
    <dbReference type="NCBI Taxonomy" id="355332"/>
    <lineage>
        <taxon>Eukaryota</taxon>
        <taxon>Viridiplantae</taxon>
        <taxon>Streptophyta</taxon>
        <taxon>Embryophyta</taxon>
        <taxon>Tracheophyta</taxon>
        <taxon>Spermatophyta</taxon>
        <taxon>Magnoliopsida</taxon>
        <taxon>eudicotyledons</taxon>
        <taxon>Gunneridae</taxon>
        <taxon>Pentapetalae</taxon>
        <taxon>rosids</taxon>
        <taxon>fabids</taxon>
        <taxon>Fabales</taxon>
        <taxon>Polygalaceae</taxon>
        <taxon>Polygala</taxon>
    </lineage>
</organism>
<dbReference type="Gene3D" id="1.10.630.10">
    <property type="entry name" value="Cytochrome P450"/>
    <property type="match status" value="1"/>
</dbReference>
<feature type="binding site" description="axial binding residue" evidence="8">
    <location>
        <position position="444"/>
    </location>
    <ligand>
        <name>heme</name>
        <dbReference type="ChEBI" id="CHEBI:30413"/>
    </ligand>
    <ligandPart>
        <name>Fe</name>
        <dbReference type="ChEBI" id="CHEBI:18248"/>
    </ligandPart>
</feature>
<keyword evidence="4 8" id="KW-0479">Metal-binding</keyword>
<dbReference type="SUPFAM" id="SSF48264">
    <property type="entry name" value="Cytochrome P450"/>
    <property type="match status" value="1"/>
</dbReference>
<dbReference type="GO" id="GO:0020037">
    <property type="term" value="F:heme binding"/>
    <property type="evidence" value="ECO:0007669"/>
    <property type="project" value="InterPro"/>
</dbReference>
<evidence type="ECO:0000256" key="5">
    <source>
        <dbReference type="ARBA" id="ARBA00023002"/>
    </source>
</evidence>
<evidence type="ECO:0000256" key="7">
    <source>
        <dbReference type="ARBA" id="ARBA00023033"/>
    </source>
</evidence>